<organism evidence="5 6">
    <name type="scientific">Lawsonibacter faecis</name>
    <dbReference type="NCBI Taxonomy" id="2763052"/>
    <lineage>
        <taxon>Bacteria</taxon>
        <taxon>Bacillati</taxon>
        <taxon>Bacillota</taxon>
        <taxon>Clostridia</taxon>
        <taxon>Eubacteriales</taxon>
        <taxon>Oscillospiraceae</taxon>
        <taxon>Lawsonibacter</taxon>
    </lineage>
</organism>
<accession>A0A8J6MDB5</accession>
<dbReference type="PROSITE" id="PS00894">
    <property type="entry name" value="HTH_DEOR_1"/>
    <property type="match status" value="1"/>
</dbReference>
<dbReference type="Pfam" id="PF00455">
    <property type="entry name" value="DeoRC"/>
    <property type="match status" value="1"/>
</dbReference>
<dbReference type="InterPro" id="IPR001034">
    <property type="entry name" value="DeoR_HTH"/>
</dbReference>
<proteinExistence type="predicted"/>
<feature type="domain" description="HTH deoR-type" evidence="4">
    <location>
        <begin position="8"/>
        <end position="63"/>
    </location>
</feature>
<dbReference type="InterPro" id="IPR014036">
    <property type="entry name" value="DeoR-like_C"/>
</dbReference>
<evidence type="ECO:0000259" key="4">
    <source>
        <dbReference type="PROSITE" id="PS51000"/>
    </source>
</evidence>
<dbReference type="PROSITE" id="PS51000">
    <property type="entry name" value="HTH_DEOR_2"/>
    <property type="match status" value="1"/>
</dbReference>
<dbReference type="GO" id="GO:0003677">
    <property type="term" value="F:DNA binding"/>
    <property type="evidence" value="ECO:0007669"/>
    <property type="project" value="UniProtKB-KW"/>
</dbReference>
<dbReference type="Pfam" id="PF08220">
    <property type="entry name" value="HTH_DeoR"/>
    <property type="match status" value="1"/>
</dbReference>
<dbReference type="AlphaFoldDB" id="A0A8J6MDB5"/>
<dbReference type="Proteomes" id="UP000607645">
    <property type="component" value="Unassembled WGS sequence"/>
</dbReference>
<evidence type="ECO:0000256" key="3">
    <source>
        <dbReference type="ARBA" id="ARBA00023163"/>
    </source>
</evidence>
<dbReference type="PRINTS" id="PR00037">
    <property type="entry name" value="HTHLACR"/>
</dbReference>
<keyword evidence="3" id="KW-0804">Transcription</keyword>
<dbReference type="RefSeq" id="WP_155145820.1">
    <property type="nucleotide sequence ID" value="NZ_JACOPQ010000011.1"/>
</dbReference>
<dbReference type="PANTHER" id="PTHR30363">
    <property type="entry name" value="HTH-TYPE TRANSCRIPTIONAL REGULATOR SRLR-RELATED"/>
    <property type="match status" value="1"/>
</dbReference>
<keyword evidence="1" id="KW-0805">Transcription regulation</keyword>
<comment type="caution">
    <text evidence="5">The sequence shown here is derived from an EMBL/GenBank/DDBJ whole genome shotgun (WGS) entry which is preliminary data.</text>
</comment>
<evidence type="ECO:0000313" key="6">
    <source>
        <dbReference type="Proteomes" id="UP000607645"/>
    </source>
</evidence>
<dbReference type="Gene3D" id="3.40.50.1360">
    <property type="match status" value="1"/>
</dbReference>
<dbReference type="InterPro" id="IPR037171">
    <property type="entry name" value="NagB/RpiA_transferase-like"/>
</dbReference>
<dbReference type="SMART" id="SM01134">
    <property type="entry name" value="DeoRC"/>
    <property type="match status" value="1"/>
</dbReference>
<dbReference type="SMART" id="SM00420">
    <property type="entry name" value="HTH_DEOR"/>
    <property type="match status" value="1"/>
</dbReference>
<evidence type="ECO:0000313" key="5">
    <source>
        <dbReference type="EMBL" id="MBC5738035.1"/>
    </source>
</evidence>
<dbReference type="InterPro" id="IPR050313">
    <property type="entry name" value="Carb_Metab_HTH_regulators"/>
</dbReference>
<keyword evidence="6" id="KW-1185">Reference proteome</keyword>
<gene>
    <name evidence="5" type="ORF">H8S62_13565</name>
</gene>
<dbReference type="EMBL" id="JACOPQ010000011">
    <property type="protein sequence ID" value="MBC5738035.1"/>
    <property type="molecule type" value="Genomic_DNA"/>
</dbReference>
<name>A0A8J6MDB5_9FIRM</name>
<evidence type="ECO:0000256" key="2">
    <source>
        <dbReference type="ARBA" id="ARBA00023125"/>
    </source>
</evidence>
<dbReference type="SUPFAM" id="SSF46785">
    <property type="entry name" value="Winged helix' DNA-binding domain"/>
    <property type="match status" value="1"/>
</dbReference>
<reference evidence="5" key="1">
    <citation type="submission" date="2020-08" db="EMBL/GenBank/DDBJ databases">
        <title>Genome public.</title>
        <authorList>
            <person name="Liu C."/>
            <person name="Sun Q."/>
        </authorList>
    </citation>
    <scope>NUCLEOTIDE SEQUENCE</scope>
    <source>
        <strain evidence="5">NSJ-52</strain>
    </source>
</reference>
<protein>
    <submittedName>
        <fullName evidence="5">DeoR/GlpR transcriptional regulator</fullName>
    </submittedName>
</protein>
<sequence length="261" mass="28550">MRNSKAAVTQRREHILELLKRDTSIRVNDLADTLAVSQLTVRRDLEQLESEGRVKRMHGEARIIDPAIHLTYRGDEHLLQMQAVGAAAARMVEDGDTIFVNSGRTAVYVMQNIKKRDVFVVTTNLRALIMEQNPNLHIMLTGGEFSDRFDSLVGEFAVNPLNQVVSSKCFLGVIGISAAGGLTTSSPQKIVINKTMIARCKGPKIVVADGSKIGNSTSFYTCPVTDISCLVTDTSADPEELQRIRNTGVEVVVVDPYAPAP</sequence>
<keyword evidence="2" id="KW-0238">DNA-binding</keyword>
<dbReference type="PANTHER" id="PTHR30363:SF44">
    <property type="entry name" value="AGA OPERON TRANSCRIPTIONAL REPRESSOR-RELATED"/>
    <property type="match status" value="1"/>
</dbReference>
<dbReference type="InterPro" id="IPR036390">
    <property type="entry name" value="WH_DNA-bd_sf"/>
</dbReference>
<dbReference type="Gene3D" id="1.10.10.10">
    <property type="entry name" value="Winged helix-like DNA-binding domain superfamily/Winged helix DNA-binding domain"/>
    <property type="match status" value="1"/>
</dbReference>
<dbReference type="InterPro" id="IPR018356">
    <property type="entry name" value="Tscrpt_reg_HTH_DeoR_CS"/>
</dbReference>
<dbReference type="SUPFAM" id="SSF100950">
    <property type="entry name" value="NagB/RpiA/CoA transferase-like"/>
    <property type="match status" value="1"/>
</dbReference>
<dbReference type="GO" id="GO:0003700">
    <property type="term" value="F:DNA-binding transcription factor activity"/>
    <property type="evidence" value="ECO:0007669"/>
    <property type="project" value="InterPro"/>
</dbReference>
<evidence type="ECO:0000256" key="1">
    <source>
        <dbReference type="ARBA" id="ARBA00023015"/>
    </source>
</evidence>
<dbReference type="InterPro" id="IPR036388">
    <property type="entry name" value="WH-like_DNA-bd_sf"/>
</dbReference>